<evidence type="ECO:0000259" key="3">
    <source>
        <dbReference type="PROSITE" id="PS50157"/>
    </source>
</evidence>
<dbReference type="AlphaFoldDB" id="A0A7S1ZQR9"/>
<dbReference type="EMBL" id="HBGN01029422">
    <property type="protein sequence ID" value="CAD9345675.1"/>
    <property type="molecule type" value="Transcribed_RNA"/>
</dbReference>
<feature type="domain" description="C2H2-type" evidence="3">
    <location>
        <begin position="633"/>
        <end position="663"/>
    </location>
</feature>
<keyword evidence="1" id="KW-0862">Zinc</keyword>
<feature type="compositionally biased region" description="Polar residues" evidence="2">
    <location>
        <begin position="286"/>
        <end position="304"/>
    </location>
</feature>
<feature type="compositionally biased region" description="Basic and acidic residues" evidence="2">
    <location>
        <begin position="703"/>
        <end position="714"/>
    </location>
</feature>
<keyword evidence="1" id="KW-0863">Zinc-finger</keyword>
<feature type="region of interest" description="Disordered" evidence="2">
    <location>
        <begin position="687"/>
        <end position="723"/>
    </location>
</feature>
<evidence type="ECO:0000313" key="4">
    <source>
        <dbReference type="EMBL" id="CAD9345675.1"/>
    </source>
</evidence>
<dbReference type="SMART" id="SM00355">
    <property type="entry name" value="ZnF_C2H2"/>
    <property type="match status" value="2"/>
</dbReference>
<accession>A0A7S1ZQR9</accession>
<name>A0A7S1ZQR9_9STRA</name>
<feature type="compositionally biased region" description="Basic and acidic residues" evidence="2">
    <location>
        <begin position="1"/>
        <end position="12"/>
    </location>
</feature>
<proteinExistence type="predicted"/>
<sequence>MKVNEENKEQAPTRRVLPKRRARSTSVSKEEEARSTRSSVSRRTRGKRAHKETGKGIDSSVATNDIDTTSLTTTNEKAGDGMNGQSAAKKGSVDFSLSPENDEQENIEAQLLASIGDSIRRDDEKKEDDAKQMSVESDKSKERTTRTSRKSTKRFTRQKTLSPDEKAAPKTAITNKRGRHFESNIFSALEDEPIGVPTTTLRNDDTTLQKGPACVPGALNGNGTNEENTNDENDDNESPKSPIVTTNRTMAQESATSPPKKNPTPRKKRDPKQVRSPSPKRKRTTSPRPGQQKSNKSSANSIMNGINSQSSTAVADSSTNSATALSYGTTSIFSVKNETDPNSLSAAAAAAVLNPASSNDASEVQIVKTRKRYYLSSKSSEDAYDAIYGPKGRTCLSCKRIFPSASCLVYHLEHNICGLEKPNAPFPILHPGERFVTQYGVVEVIVDDRIPTDYDSTAIPENIETLVKRYNRWEKGQKAKKQTAGLQKALDNRRRREKMKELYLHSRSTTDEKKKDGKVMSQDNVWKLYCKNITPGEILRGTRALCGYFKDDKKERNQNIMEDPREPRDSYPDRIVECFLITDERHRETNLLDDDRDSGFSCLENERHPAPKIRFFIQRRFLTQIYCPFLSVYVCSFCGYNLTTKSGLNSHLKLDVCHKKSKRLGEKISERIQTRESLLISQKNYTKPKCTSRGVRSRASMTPEEREHERERDRDRKKRKRTPPNKCIYRGLFFFLQFKRGGGCHAYRPKKIRKTRSKRTMYPETFNFLLFLKEGTSPCHKGNEKQRLRKLHEMAQSPPKPKPKPKTLIDEICLAENSHKTQHCTLFKL</sequence>
<feature type="compositionally biased region" description="Polar residues" evidence="2">
    <location>
        <begin position="243"/>
        <end position="257"/>
    </location>
</feature>
<evidence type="ECO:0000256" key="2">
    <source>
        <dbReference type="SAM" id="MobiDB-lite"/>
    </source>
</evidence>
<dbReference type="GO" id="GO:0008270">
    <property type="term" value="F:zinc ion binding"/>
    <property type="evidence" value="ECO:0007669"/>
    <property type="project" value="UniProtKB-KW"/>
</dbReference>
<evidence type="ECO:0000256" key="1">
    <source>
        <dbReference type="PROSITE-ProRule" id="PRU00042"/>
    </source>
</evidence>
<feature type="compositionally biased region" description="Basic and acidic residues" evidence="2">
    <location>
        <begin position="118"/>
        <end position="145"/>
    </location>
</feature>
<gene>
    <name evidence="4" type="ORF">DBRI1063_LOCUS18978</name>
</gene>
<feature type="region of interest" description="Disordered" evidence="2">
    <location>
        <begin position="1"/>
        <end position="304"/>
    </location>
</feature>
<keyword evidence="1" id="KW-0479">Metal-binding</keyword>
<dbReference type="PROSITE" id="PS50157">
    <property type="entry name" value="ZINC_FINGER_C2H2_2"/>
    <property type="match status" value="1"/>
</dbReference>
<protein>
    <recommendedName>
        <fullName evidence="3">C2H2-type domain-containing protein</fullName>
    </recommendedName>
</protein>
<feature type="compositionally biased region" description="Low complexity" evidence="2">
    <location>
        <begin position="63"/>
        <end position="75"/>
    </location>
</feature>
<feature type="compositionally biased region" description="Basic residues" evidence="2">
    <location>
        <begin position="40"/>
        <end position="50"/>
    </location>
</feature>
<organism evidence="4">
    <name type="scientific">Ditylum brightwellii</name>
    <dbReference type="NCBI Taxonomy" id="49249"/>
    <lineage>
        <taxon>Eukaryota</taxon>
        <taxon>Sar</taxon>
        <taxon>Stramenopiles</taxon>
        <taxon>Ochrophyta</taxon>
        <taxon>Bacillariophyta</taxon>
        <taxon>Mediophyceae</taxon>
        <taxon>Lithodesmiophycidae</taxon>
        <taxon>Lithodesmiales</taxon>
        <taxon>Lithodesmiaceae</taxon>
        <taxon>Ditylum</taxon>
    </lineage>
</organism>
<reference evidence="4" key="1">
    <citation type="submission" date="2021-01" db="EMBL/GenBank/DDBJ databases">
        <authorList>
            <person name="Corre E."/>
            <person name="Pelletier E."/>
            <person name="Niang G."/>
            <person name="Scheremetjew M."/>
            <person name="Finn R."/>
            <person name="Kale V."/>
            <person name="Holt S."/>
            <person name="Cochrane G."/>
            <person name="Meng A."/>
            <person name="Brown T."/>
            <person name="Cohen L."/>
        </authorList>
    </citation>
    <scope>NUCLEOTIDE SEQUENCE</scope>
    <source>
        <strain evidence="4">Pop2</strain>
    </source>
</reference>
<dbReference type="InterPro" id="IPR013087">
    <property type="entry name" value="Znf_C2H2_type"/>
</dbReference>
<feature type="compositionally biased region" description="Basic residues" evidence="2">
    <location>
        <begin position="146"/>
        <end position="157"/>
    </location>
</feature>